<reference evidence="1 2" key="1">
    <citation type="submission" date="2018-06" db="EMBL/GenBank/DDBJ databases">
        <authorList>
            <consortium name="Pathogen Informatics"/>
            <person name="Doyle S."/>
        </authorList>
    </citation>
    <scope>NUCLEOTIDE SEQUENCE [LARGE SCALE GENOMIC DNA]</scope>
    <source>
        <strain evidence="1 2">NCTC11126</strain>
    </source>
</reference>
<name>A0A2X1LXS5_ECOLX</name>
<protein>
    <submittedName>
        <fullName evidence="1">Putative transporting ATPase</fullName>
    </submittedName>
</protein>
<dbReference type="AlphaFoldDB" id="A0A2X1LXS5"/>
<gene>
    <name evidence="1" type="primary">yfcM_1</name>
    <name evidence="1" type="ORF">NCTC11126_04263</name>
</gene>
<dbReference type="Pfam" id="PF04315">
    <property type="entry name" value="EpmC"/>
    <property type="match status" value="1"/>
</dbReference>
<dbReference type="Proteomes" id="UP000250561">
    <property type="component" value="Unassembled WGS sequence"/>
</dbReference>
<organism evidence="1 2">
    <name type="scientific">Escherichia coli</name>
    <dbReference type="NCBI Taxonomy" id="562"/>
    <lineage>
        <taxon>Bacteria</taxon>
        <taxon>Pseudomonadati</taxon>
        <taxon>Pseudomonadota</taxon>
        <taxon>Gammaproteobacteria</taxon>
        <taxon>Enterobacterales</taxon>
        <taxon>Enterobacteriaceae</taxon>
        <taxon>Escherichia</taxon>
    </lineage>
</organism>
<proteinExistence type="predicted"/>
<accession>A0A2X1LXS5</accession>
<dbReference type="EMBL" id="UARS01000008">
    <property type="protein sequence ID" value="SPW53535.1"/>
    <property type="molecule type" value="Genomic_DNA"/>
</dbReference>
<evidence type="ECO:0000313" key="2">
    <source>
        <dbReference type="Proteomes" id="UP000250561"/>
    </source>
</evidence>
<evidence type="ECO:0000313" key="1">
    <source>
        <dbReference type="EMBL" id="SPW53535.1"/>
    </source>
</evidence>
<sequence length="144" mass="16849">MRKYRNNRIVFAHGFYASAIHEISHWCIAGKARRELVDFGYWYCPDGRDAQTQSQFEDVEVKPQALDWLFCVAAGYPFNVSCDNLEGDFEPDRVVFQRRVHAQVMDYLANGIPERPARFIKALQNYYHTPELTAEQFPWPEALN</sequence>
<dbReference type="InterPro" id="IPR007411">
    <property type="entry name" value="EpmC"/>
</dbReference>